<dbReference type="Proteomes" id="UP000708208">
    <property type="component" value="Unassembled WGS sequence"/>
</dbReference>
<organism evidence="1 2">
    <name type="scientific">Allacma fusca</name>
    <dbReference type="NCBI Taxonomy" id="39272"/>
    <lineage>
        <taxon>Eukaryota</taxon>
        <taxon>Metazoa</taxon>
        <taxon>Ecdysozoa</taxon>
        <taxon>Arthropoda</taxon>
        <taxon>Hexapoda</taxon>
        <taxon>Collembola</taxon>
        <taxon>Symphypleona</taxon>
        <taxon>Sminthuridae</taxon>
        <taxon>Allacma</taxon>
    </lineage>
</organism>
<evidence type="ECO:0000313" key="1">
    <source>
        <dbReference type="EMBL" id="CAG7730256.1"/>
    </source>
</evidence>
<name>A0A8J2KS00_9HEXA</name>
<dbReference type="AlphaFoldDB" id="A0A8J2KS00"/>
<keyword evidence="2" id="KW-1185">Reference proteome</keyword>
<reference evidence="1" key="1">
    <citation type="submission" date="2021-06" db="EMBL/GenBank/DDBJ databases">
        <authorList>
            <person name="Hodson N. C."/>
            <person name="Mongue J. A."/>
            <person name="Jaron S. K."/>
        </authorList>
    </citation>
    <scope>NUCLEOTIDE SEQUENCE</scope>
</reference>
<accession>A0A8J2KS00</accession>
<evidence type="ECO:0000313" key="2">
    <source>
        <dbReference type="Proteomes" id="UP000708208"/>
    </source>
</evidence>
<protein>
    <submittedName>
        <fullName evidence="1">Uncharacterized protein</fullName>
    </submittedName>
</protein>
<sequence length="290" mass="33247">MPLKREVKEWVCSKCRKNIFTEGSVQFVRVKLQPLHGILKAKPDFMVQFDNCTTNDWSFDGIVKIRPPVLSHCEHVTHVKCFLKHVQSSLEYKRSNPKTGLRDVEIKCPAAFCKVKFRDIEDVQVKPRSSFQFLPHECVTYQHQQSGLMTLTNTPVWSEDPINRGQRKLAKISCVVPSEIDEEANEPFWKSEKPLTLSLMTENEKLQKSAKEGKRLYDEQGGNANNITLPDGTRVEFRKSATDKDICFVEHKNLNRAEKEHIGAECENIEELATSDKMPNPHETNIPGII</sequence>
<proteinExistence type="predicted"/>
<comment type="caution">
    <text evidence="1">The sequence shown here is derived from an EMBL/GenBank/DDBJ whole genome shotgun (WGS) entry which is preliminary data.</text>
</comment>
<gene>
    <name evidence="1" type="ORF">AFUS01_LOCUS18915</name>
</gene>
<dbReference type="EMBL" id="CAJVCH010191511">
    <property type="protein sequence ID" value="CAG7730256.1"/>
    <property type="molecule type" value="Genomic_DNA"/>
</dbReference>